<keyword evidence="2" id="KW-1185">Reference proteome</keyword>
<dbReference type="Pfam" id="PF13743">
    <property type="entry name" value="Thioredoxin_5"/>
    <property type="match status" value="1"/>
</dbReference>
<dbReference type="SUPFAM" id="SSF52833">
    <property type="entry name" value="Thioredoxin-like"/>
    <property type="match status" value="1"/>
</dbReference>
<dbReference type="PANTHER" id="PTHR13887">
    <property type="entry name" value="GLUTATHIONE S-TRANSFERASE KAPPA"/>
    <property type="match status" value="1"/>
</dbReference>
<dbReference type="EMBL" id="BJYL01000016">
    <property type="protein sequence ID" value="GEN82928.1"/>
    <property type="molecule type" value="Genomic_DNA"/>
</dbReference>
<name>A0A511Z651_9BACL</name>
<sequence length="269" mass="31085">MNRETMLENCVTSTASLSKPIEVYAFVDPLCSKSWALQPLLRKLQIEYEKYFTLKIVLRTSLPKMNLTCLNDKNDLTACDKHHPAFPSIAMKAAEFQGKRAGFRFLSKLYEYTYVKSRNVLSFSVLVEIAENLGLDVDEFILDFSSHNVVRSLQVDLYLANEMEVDDAPSFVFFNENIEDEGLKVNGLHSYEIYVQILEEMVGNPITPDAPPSLDDLFQRFDTLATKEIAEIYHIPEKSAERELKKQLLMQKIERLPMNNMTLWRKRIV</sequence>
<dbReference type="Gene3D" id="3.40.30.10">
    <property type="entry name" value="Glutaredoxin"/>
    <property type="match status" value="2"/>
</dbReference>
<comment type="caution">
    <text evidence="1">The sequence shown here is derived from an EMBL/GenBank/DDBJ whole genome shotgun (WGS) entry which is preliminary data.</text>
</comment>
<organism evidence="1 2">
    <name type="scientific">Sporosarcina luteola</name>
    <dbReference type="NCBI Taxonomy" id="582850"/>
    <lineage>
        <taxon>Bacteria</taxon>
        <taxon>Bacillati</taxon>
        <taxon>Bacillota</taxon>
        <taxon>Bacilli</taxon>
        <taxon>Bacillales</taxon>
        <taxon>Caryophanaceae</taxon>
        <taxon>Sporosarcina</taxon>
    </lineage>
</organism>
<evidence type="ECO:0000313" key="1">
    <source>
        <dbReference type="EMBL" id="GEN82928.1"/>
    </source>
</evidence>
<reference evidence="1 2" key="1">
    <citation type="submission" date="2019-07" db="EMBL/GenBank/DDBJ databases">
        <title>Whole genome shotgun sequence of Sporosarcina luteola NBRC 105378.</title>
        <authorList>
            <person name="Hosoyama A."/>
            <person name="Uohara A."/>
            <person name="Ohji S."/>
            <person name="Ichikawa N."/>
        </authorList>
    </citation>
    <scope>NUCLEOTIDE SEQUENCE [LARGE SCALE GENOMIC DNA]</scope>
    <source>
        <strain evidence="1 2">NBRC 105378</strain>
    </source>
</reference>
<dbReference type="RefSeq" id="WP_246110901.1">
    <property type="nucleotide sequence ID" value="NZ_BJYL01000016.1"/>
</dbReference>
<dbReference type="PANTHER" id="PTHR13887:SF47">
    <property type="entry name" value="CLPXP ADAPTER PROTEIN SPXH"/>
    <property type="match status" value="1"/>
</dbReference>
<dbReference type="CDD" id="cd03025">
    <property type="entry name" value="DsbA_FrnE_like"/>
    <property type="match status" value="1"/>
</dbReference>
<protein>
    <submittedName>
        <fullName evidence="1">UPF0413 protein YjbH</fullName>
    </submittedName>
</protein>
<dbReference type="InterPro" id="IPR036249">
    <property type="entry name" value="Thioredoxin-like_sf"/>
</dbReference>
<evidence type="ECO:0000313" key="2">
    <source>
        <dbReference type="Proteomes" id="UP000321901"/>
    </source>
</evidence>
<proteinExistence type="predicted"/>
<dbReference type="AlphaFoldDB" id="A0A511Z651"/>
<accession>A0A511Z651</accession>
<gene>
    <name evidence="1" type="primary">yjbH</name>
    <name evidence="1" type="ORF">SLU01_12400</name>
</gene>
<dbReference type="Proteomes" id="UP000321901">
    <property type="component" value="Unassembled WGS sequence"/>
</dbReference>